<evidence type="ECO:0000313" key="2">
    <source>
        <dbReference type="EMBL" id="KAH6823995.1"/>
    </source>
</evidence>
<name>A0AAD4IZH5_PERFH</name>
<dbReference type="PANTHER" id="PTHR44259">
    <property type="entry name" value="OS07G0183000 PROTEIN-RELATED"/>
    <property type="match status" value="1"/>
</dbReference>
<dbReference type="Pfam" id="PF03478">
    <property type="entry name" value="Beta-prop_KIB1-4"/>
    <property type="match status" value="1"/>
</dbReference>
<dbReference type="Proteomes" id="UP001190926">
    <property type="component" value="Unassembled WGS sequence"/>
</dbReference>
<dbReference type="InterPro" id="IPR050942">
    <property type="entry name" value="F-box_BR-signaling"/>
</dbReference>
<comment type="caution">
    <text evidence="2">The sequence shown here is derived from an EMBL/GenBank/DDBJ whole genome shotgun (WGS) entry which is preliminary data.</text>
</comment>
<reference evidence="2 3" key="1">
    <citation type="journal article" date="2021" name="Nat. Commun.">
        <title>Incipient diploidization of the medicinal plant Perilla within 10,000 years.</title>
        <authorList>
            <person name="Zhang Y."/>
            <person name="Shen Q."/>
            <person name="Leng L."/>
            <person name="Zhang D."/>
            <person name="Chen S."/>
            <person name="Shi Y."/>
            <person name="Ning Z."/>
            <person name="Chen S."/>
        </authorList>
    </citation>
    <scope>NUCLEOTIDE SEQUENCE [LARGE SCALE GENOMIC DNA]</scope>
    <source>
        <strain evidence="3">cv. PC099</strain>
    </source>
</reference>
<accession>A0AAD4IZH5</accession>
<organism evidence="2 3">
    <name type="scientific">Perilla frutescens var. hirtella</name>
    <name type="common">Perilla citriodora</name>
    <name type="synonym">Perilla setoyensis</name>
    <dbReference type="NCBI Taxonomy" id="608512"/>
    <lineage>
        <taxon>Eukaryota</taxon>
        <taxon>Viridiplantae</taxon>
        <taxon>Streptophyta</taxon>
        <taxon>Embryophyta</taxon>
        <taxon>Tracheophyta</taxon>
        <taxon>Spermatophyta</taxon>
        <taxon>Magnoliopsida</taxon>
        <taxon>eudicotyledons</taxon>
        <taxon>Gunneridae</taxon>
        <taxon>Pentapetalae</taxon>
        <taxon>asterids</taxon>
        <taxon>lamiids</taxon>
        <taxon>Lamiales</taxon>
        <taxon>Lamiaceae</taxon>
        <taxon>Nepetoideae</taxon>
        <taxon>Elsholtzieae</taxon>
        <taxon>Perilla</taxon>
    </lineage>
</organism>
<dbReference type="EMBL" id="SDAM02000556">
    <property type="protein sequence ID" value="KAH6823995.1"/>
    <property type="molecule type" value="Genomic_DNA"/>
</dbReference>
<dbReference type="InterPro" id="IPR005174">
    <property type="entry name" value="KIB1-4_b-propeller"/>
</dbReference>
<keyword evidence="3" id="KW-1185">Reference proteome</keyword>
<evidence type="ECO:0000259" key="1">
    <source>
        <dbReference type="Pfam" id="PF03478"/>
    </source>
</evidence>
<feature type="domain" description="KIB1-4 beta-propeller" evidence="1">
    <location>
        <begin position="21"/>
        <end position="318"/>
    </location>
</feature>
<sequence>MAPPYLMLPLFEETNGVCLHSLKHKNSYSLNLLEKIIQNFQCVGSCNGWLAFLDESGNPFLRRAFSTFQFNLPPKKTLQREVDDSTSTNIVKVILSSLDAVIIMYNLGLDTKIAFWRDGDENWRHLDGCRGETYYDIIFCDRTNMLLALGPGPSLESWDFTQTNPKKTMQIIQDSCPKTLQLAHQTFPTDLFSSQWYLASSPSGQIFMIVRYIGEFVRYDGEVVYEGDTLTDYAAEPLVCPYKTTGFHVFGLDLDRREWVDVESLNDLALFVGVNQSVMLSSVENEELKRNAIYFTDDYWERMDEDYSYGGHDMGVYSLEDASIQPILDCGHQQKFHPPPFWLTLPR</sequence>
<dbReference type="AlphaFoldDB" id="A0AAD4IZH5"/>
<proteinExistence type="predicted"/>
<dbReference type="PANTHER" id="PTHR44259:SF15">
    <property type="entry name" value="F-BOX PROTEIN KIB2-RELATED"/>
    <property type="match status" value="1"/>
</dbReference>
<evidence type="ECO:0000313" key="3">
    <source>
        <dbReference type="Proteomes" id="UP001190926"/>
    </source>
</evidence>
<gene>
    <name evidence="2" type="ORF">C2S53_016979</name>
</gene>
<protein>
    <recommendedName>
        <fullName evidence="1">KIB1-4 beta-propeller domain-containing protein</fullName>
    </recommendedName>
</protein>